<dbReference type="HOGENOM" id="CLU_567431_0_0_1"/>
<sequence length="481" mass="52373">MVLGTVAAKGITAQAHCATTILLCFVCMKPVCTNRTAEHNSELGKGLFSVAFMQPSQVFARPPRRRLPFESASTRLATQAHLLRSPTPCPDIYSSDLLSPKPIHTRSVSPSSDSISTITPSTYVSKSLHSEETVHIMIGLDASRTLASSTETGCTSMGMDQKRRNSTQRRLAVLRDLICDLDFNQSWSTSHTSLQVDELPSTRAPECNSVDDFSVLSRPLSKPEMRASFISNPLYLCFRPSRMDLPKGIVEPDLDLSNIQCPVPDHLAVPHDAEAIPRLSVPTSPRIPNTGVTQRVYTSRSSRTSALSISSSEPSFYSPSRSNSISTCQPLLPSQIPSCPPSAASMFSIPRLRSSASMRSGNIGKKEDVLVMLVFDHIVILSQMEKSSPVYGKRSDKKLKVIEGGVGRMLQIKNLTGWSAMLGIQHNISSPFLHSKPVPLHFDLNAPTIITFNGFLKILCQGMEIGAVNSPAGGEDEVLKV</sequence>
<reference evidence="1 2" key="1">
    <citation type="submission" date="2015-01" db="EMBL/GenBank/DDBJ databases">
        <title>The Genome Sequence of Cryptococcus gattii Ram5.</title>
        <authorList>
            <consortium name="The Broad Institute Genomics Platform"/>
            <person name="Cuomo C."/>
            <person name="Litvintseva A."/>
            <person name="Chen Y."/>
            <person name="Heitman J."/>
            <person name="Sun S."/>
            <person name="Springer D."/>
            <person name="Dromer F."/>
            <person name="Young S."/>
            <person name="Zeng Q."/>
            <person name="Gargeya S."/>
            <person name="Abouelleil A."/>
            <person name="Alvarado L."/>
            <person name="Chapman S.B."/>
            <person name="Gainer-Dewar J."/>
            <person name="Goldberg J."/>
            <person name="Griggs A."/>
            <person name="Gujja S."/>
            <person name="Hansen M."/>
            <person name="Howarth C."/>
            <person name="Imamovic A."/>
            <person name="Larimer J."/>
            <person name="Murphy C."/>
            <person name="Naylor J."/>
            <person name="Pearson M."/>
            <person name="Priest M."/>
            <person name="Roberts A."/>
            <person name="Saif S."/>
            <person name="Shea T."/>
            <person name="Sykes S."/>
            <person name="Wortman J."/>
            <person name="Nusbaum C."/>
            <person name="Birren B."/>
        </authorList>
    </citation>
    <scope>NUCLEOTIDE SEQUENCE [LARGE SCALE GENOMIC DNA]</scope>
    <source>
        <strain evidence="1 2">Ram5</strain>
    </source>
</reference>
<dbReference type="EMBL" id="KN847897">
    <property type="protein sequence ID" value="KIR42655.1"/>
    <property type="molecule type" value="Genomic_DNA"/>
</dbReference>
<evidence type="ECO:0000313" key="2">
    <source>
        <dbReference type="Proteomes" id="UP000053392"/>
    </source>
</evidence>
<dbReference type="AlphaFoldDB" id="A0A0D0VCV1"/>
<proteinExistence type="predicted"/>
<organism evidence="1 2">
    <name type="scientific">Cryptococcus deuterogattii Ram5</name>
    <dbReference type="NCBI Taxonomy" id="1296110"/>
    <lineage>
        <taxon>Eukaryota</taxon>
        <taxon>Fungi</taxon>
        <taxon>Dikarya</taxon>
        <taxon>Basidiomycota</taxon>
        <taxon>Agaricomycotina</taxon>
        <taxon>Tremellomycetes</taxon>
        <taxon>Tremellales</taxon>
        <taxon>Cryptococcaceae</taxon>
        <taxon>Cryptococcus</taxon>
        <taxon>Cryptococcus gattii species complex</taxon>
    </lineage>
</organism>
<accession>A0A0D0VCV1</accession>
<name>A0A0D0VCV1_9TREE</name>
<evidence type="ECO:0000313" key="1">
    <source>
        <dbReference type="EMBL" id="KIR42655.1"/>
    </source>
</evidence>
<dbReference type="OrthoDB" id="2576182at2759"/>
<keyword evidence="2" id="KW-1185">Reference proteome</keyword>
<dbReference type="Proteomes" id="UP000053392">
    <property type="component" value="Unassembled WGS sequence"/>
</dbReference>
<protein>
    <submittedName>
        <fullName evidence="1">Uncharacterized protein</fullName>
    </submittedName>
</protein>
<gene>
    <name evidence="1" type="ORF">I313_00857</name>
</gene>